<reference evidence="14" key="1">
    <citation type="submission" date="2015-09" db="EMBL/GenBank/DDBJ databases">
        <title>Unraveling the complex biogeographical history of Chrysobalanaceae from plastid genomes.</title>
        <authorList>
            <person name="Bardon L."/>
            <person name="Sothers C."/>
            <person name="Prance G."/>
            <person name="Male P.-J."/>
            <person name="Xi Z."/>
            <person name="Davis C."/>
            <person name="Murienne J."/>
            <person name="Garcia-Villacorta R."/>
            <person name="Chave J."/>
        </authorList>
    </citation>
    <scope>NUCLEOTIDE SEQUENCE</scope>
</reference>
<evidence type="ECO:0000256" key="6">
    <source>
        <dbReference type="ARBA" id="ARBA00022780"/>
    </source>
</evidence>
<keyword evidence="6" id="KW-1001">Plastid inner membrane</keyword>
<evidence type="ECO:0000256" key="9">
    <source>
        <dbReference type="ARBA" id="ARBA00022989"/>
    </source>
</evidence>
<feature type="transmembrane region" description="Helical" evidence="13">
    <location>
        <begin position="106"/>
        <end position="125"/>
    </location>
</feature>
<evidence type="ECO:0000256" key="4">
    <source>
        <dbReference type="ARBA" id="ARBA00022538"/>
    </source>
</evidence>
<keyword evidence="10" id="KW-0406">Ion transport</keyword>
<name>A0A1C8QF72_9ROSI</name>
<evidence type="ECO:0000256" key="7">
    <source>
        <dbReference type="ARBA" id="ARBA00022781"/>
    </source>
</evidence>
<organism evidence="14">
    <name type="scientific">Euphronia guianensis</name>
    <dbReference type="NCBI Taxonomy" id="82261"/>
    <lineage>
        <taxon>Eukaryota</taxon>
        <taxon>Viridiplantae</taxon>
        <taxon>Streptophyta</taxon>
        <taxon>Embryophyta</taxon>
        <taxon>Tracheophyta</taxon>
        <taxon>Spermatophyta</taxon>
        <taxon>Magnoliopsida</taxon>
        <taxon>eudicotyledons</taxon>
        <taxon>Gunneridae</taxon>
        <taxon>Pentapetalae</taxon>
        <taxon>rosids</taxon>
        <taxon>fabids</taxon>
        <taxon>Malpighiales</taxon>
        <taxon>Euphroniaceae</taxon>
        <taxon>Euphronia</taxon>
    </lineage>
</organism>
<dbReference type="GO" id="GO:0016020">
    <property type="term" value="C:membrane"/>
    <property type="evidence" value="ECO:0007669"/>
    <property type="project" value="UniProtKB-SubCell"/>
</dbReference>
<dbReference type="GO" id="GO:1902600">
    <property type="term" value="P:proton transmembrane transport"/>
    <property type="evidence" value="ECO:0007669"/>
    <property type="project" value="UniProtKB-KW"/>
</dbReference>
<proteinExistence type="inferred from homology"/>
<evidence type="ECO:0000256" key="12">
    <source>
        <dbReference type="ARBA" id="ARBA00043980"/>
    </source>
</evidence>
<feature type="transmembrane region" description="Helical" evidence="13">
    <location>
        <begin position="187"/>
        <end position="212"/>
    </location>
</feature>
<gene>
    <name evidence="14" type="primary">cemA</name>
</gene>
<keyword evidence="14" id="KW-0934">Plastid</keyword>
<dbReference type="PANTHER" id="PTHR33650">
    <property type="entry name" value="CHLOROPLAST ENVELOPE MEMBRANE PROTEIN-RELATED"/>
    <property type="match status" value="1"/>
</dbReference>
<evidence type="ECO:0000256" key="5">
    <source>
        <dbReference type="ARBA" id="ARBA00022692"/>
    </source>
</evidence>
<keyword evidence="3" id="KW-0050">Antiport</keyword>
<dbReference type="GO" id="GO:0006813">
    <property type="term" value="P:potassium ion transport"/>
    <property type="evidence" value="ECO:0007669"/>
    <property type="project" value="UniProtKB-KW"/>
</dbReference>
<dbReference type="GO" id="GO:0015297">
    <property type="term" value="F:antiporter activity"/>
    <property type="evidence" value="ECO:0007669"/>
    <property type="project" value="UniProtKB-KW"/>
</dbReference>
<feature type="transmembrane region" description="Helical" evidence="13">
    <location>
        <begin position="150"/>
        <end position="167"/>
    </location>
</feature>
<dbReference type="AlphaFoldDB" id="A0A1C8QF72"/>
<keyword evidence="8" id="KW-0630">Potassium</keyword>
<evidence type="ECO:0000256" key="2">
    <source>
        <dbReference type="ARBA" id="ARBA00022448"/>
    </source>
</evidence>
<keyword evidence="5 13" id="KW-0812">Transmembrane</keyword>
<keyword evidence="2" id="KW-0813">Transport</keyword>
<feature type="transmembrane region" description="Helical" evidence="13">
    <location>
        <begin position="9"/>
        <end position="30"/>
    </location>
</feature>
<evidence type="ECO:0000256" key="13">
    <source>
        <dbReference type="SAM" id="Phobius"/>
    </source>
</evidence>
<evidence type="ECO:0000256" key="11">
    <source>
        <dbReference type="ARBA" id="ARBA00023136"/>
    </source>
</evidence>
<accession>A0A1C8QF72</accession>
<keyword evidence="9 13" id="KW-1133">Transmembrane helix</keyword>
<keyword evidence="4" id="KW-0633">Potassium transport</keyword>
<evidence type="ECO:0000313" key="14">
    <source>
        <dbReference type="EMBL" id="ANS11030.1"/>
    </source>
</evidence>
<keyword evidence="11 13" id="KW-0472">Membrane</keyword>
<evidence type="ECO:0000256" key="1">
    <source>
        <dbReference type="ARBA" id="ARBA00004141"/>
    </source>
</evidence>
<evidence type="ECO:0000256" key="3">
    <source>
        <dbReference type="ARBA" id="ARBA00022449"/>
    </source>
</evidence>
<protein>
    <submittedName>
        <fullName evidence="14">Envelope membrane protein</fullName>
    </submittedName>
</protein>
<keyword evidence="7" id="KW-0375">Hydrogen ion transport</keyword>
<dbReference type="Pfam" id="PF03040">
    <property type="entry name" value="CemA"/>
    <property type="match status" value="1"/>
</dbReference>
<comment type="subcellular location">
    <subcellularLocation>
        <location evidence="1">Membrane</location>
        <topology evidence="1">Multi-pass membrane protein</topology>
    </subcellularLocation>
</comment>
<geneLocation type="plastid" evidence="14"/>
<dbReference type="InterPro" id="IPR004282">
    <property type="entry name" value="CemA"/>
</dbReference>
<dbReference type="PANTHER" id="PTHR33650:SF2">
    <property type="entry name" value="CHLOROPLAST ENVELOPE MEMBRANE PROTEIN"/>
    <property type="match status" value="1"/>
</dbReference>
<dbReference type="EMBL" id="KT780225">
    <property type="protein sequence ID" value="ANS11030.1"/>
    <property type="molecule type" value="Genomic_DNA"/>
</dbReference>
<evidence type="ECO:0000256" key="8">
    <source>
        <dbReference type="ARBA" id="ARBA00022958"/>
    </source>
</evidence>
<sequence length="229" mass="26695">MKKKAFNPFLYLISIVFLPWLISFSFNKILEPWIINWWNTSKFETLFNDSQEKSILEKFIELEELALLDEMIKEYPETHLQKFNIAIHKETIQLIKIHNEDRIHTILHFSTNIIYLVILSVYSILGKKELLILNSWFQEFLHNLSDTTKALFLLFVTDLLVGFHSTSGWELVVSSVCKGFGFADSDVIIAVLSCSLPVIIDTIFQFSMFYYFSCLSPSLVLIYDEIAES</sequence>
<comment type="similarity">
    <text evidence="12">Belongs to the CemA family.</text>
</comment>
<evidence type="ECO:0000256" key="10">
    <source>
        <dbReference type="ARBA" id="ARBA00023065"/>
    </source>
</evidence>